<evidence type="ECO:0000256" key="2">
    <source>
        <dbReference type="ARBA" id="ARBA00023125"/>
    </source>
</evidence>
<dbReference type="Gene3D" id="1.10.443.10">
    <property type="entry name" value="Intergrase catalytic core"/>
    <property type="match status" value="1"/>
</dbReference>
<dbReference type="SUPFAM" id="SSF56349">
    <property type="entry name" value="DNA breaking-rejoining enzymes"/>
    <property type="match status" value="1"/>
</dbReference>
<dbReference type="EMBL" id="NFLB01000007">
    <property type="protein sequence ID" value="OUQ05073.1"/>
    <property type="molecule type" value="Genomic_DNA"/>
</dbReference>
<evidence type="ECO:0000313" key="5">
    <source>
        <dbReference type="EMBL" id="OUQ05073.1"/>
    </source>
</evidence>
<keyword evidence="2" id="KW-0238">DNA-binding</keyword>
<dbReference type="PANTHER" id="PTHR30349">
    <property type="entry name" value="PHAGE INTEGRASE-RELATED"/>
    <property type="match status" value="1"/>
</dbReference>
<dbReference type="Gene3D" id="1.10.150.130">
    <property type="match status" value="1"/>
</dbReference>
<evidence type="ECO:0000313" key="6">
    <source>
        <dbReference type="Proteomes" id="UP000196258"/>
    </source>
</evidence>
<dbReference type="GO" id="GO:0015074">
    <property type="term" value="P:DNA integration"/>
    <property type="evidence" value="ECO:0007669"/>
    <property type="project" value="InterPro"/>
</dbReference>
<evidence type="ECO:0000256" key="3">
    <source>
        <dbReference type="ARBA" id="ARBA00023172"/>
    </source>
</evidence>
<dbReference type="AlphaFoldDB" id="A0A1Y4QLC1"/>
<dbReference type="InterPro" id="IPR013762">
    <property type="entry name" value="Integrase-like_cat_sf"/>
</dbReference>
<evidence type="ECO:0000259" key="4">
    <source>
        <dbReference type="PROSITE" id="PS51898"/>
    </source>
</evidence>
<dbReference type="InterPro" id="IPR002104">
    <property type="entry name" value="Integrase_catalytic"/>
</dbReference>
<feature type="domain" description="Tyr recombinase" evidence="4">
    <location>
        <begin position="202"/>
        <end position="387"/>
    </location>
</feature>
<reference evidence="6" key="1">
    <citation type="submission" date="2017-04" db="EMBL/GenBank/DDBJ databases">
        <title>Function of individual gut microbiota members based on whole genome sequencing of pure cultures obtained from chicken caecum.</title>
        <authorList>
            <person name="Medvecky M."/>
            <person name="Cejkova D."/>
            <person name="Polansky O."/>
            <person name="Karasova D."/>
            <person name="Kubasova T."/>
            <person name="Cizek A."/>
            <person name="Rychlik I."/>
        </authorList>
    </citation>
    <scope>NUCLEOTIDE SEQUENCE [LARGE SCALE GENOMIC DNA]</scope>
    <source>
        <strain evidence="6">An149</strain>
    </source>
</reference>
<dbReference type="PANTHER" id="PTHR30349:SF41">
    <property type="entry name" value="INTEGRASE_RECOMBINASE PROTEIN MJ0367-RELATED"/>
    <property type="match status" value="1"/>
</dbReference>
<protein>
    <recommendedName>
        <fullName evidence="4">Tyr recombinase domain-containing protein</fullName>
    </recommendedName>
</protein>
<evidence type="ECO:0000256" key="1">
    <source>
        <dbReference type="ARBA" id="ARBA00008857"/>
    </source>
</evidence>
<sequence length="400" mass="46837">MNNLIYLSEELLAFLKKNHYKQSTLAKYRRELNVLRRFCESHGSEEYTLELGNAYAADIYINGHFSAHRYFDRGRLTRFLNFYLEHGCFDLSIKKGKKYDDDITRFQGEYEAYKNYIYDRNIKESTKHNYSYYAYVFLRFLSDNKLYEIDDLSVELIYNFLMTFKPKRQRYVIGGVRSYLKFIKRNDLLQQISGLRLPRIKKIIPTLSNDEHNRIQAVLNSDLVTYRDKSIFLLGYILGIRACDIVTLKLSDIDWYNDCIHFIQSKTGNQVSVPLYTEIGNSLYLYITQEREKSDYENIFVSHLPPFKPLADHSACYTIVNKIMNKADVTKDDRFFGIHFLRHNTASALVHKGVSLETISSILGHSDPNSTNIYISTDSERLKECVLLMRDIGIGGEIDD</sequence>
<keyword evidence="3" id="KW-0233">DNA recombination</keyword>
<dbReference type="PROSITE" id="PS51898">
    <property type="entry name" value="TYR_RECOMBINASE"/>
    <property type="match status" value="1"/>
</dbReference>
<comment type="similarity">
    <text evidence="1">Belongs to the 'phage' integrase family.</text>
</comment>
<dbReference type="GO" id="GO:0003677">
    <property type="term" value="F:DNA binding"/>
    <property type="evidence" value="ECO:0007669"/>
    <property type="project" value="UniProtKB-KW"/>
</dbReference>
<organism evidence="5 6">
    <name type="scientific">Thomasclavelia spiroformis</name>
    <dbReference type="NCBI Taxonomy" id="29348"/>
    <lineage>
        <taxon>Bacteria</taxon>
        <taxon>Bacillati</taxon>
        <taxon>Bacillota</taxon>
        <taxon>Erysipelotrichia</taxon>
        <taxon>Erysipelotrichales</taxon>
        <taxon>Coprobacillaceae</taxon>
        <taxon>Thomasclavelia</taxon>
    </lineage>
</organism>
<gene>
    <name evidence="5" type="ORF">B5E91_07055</name>
</gene>
<comment type="caution">
    <text evidence="5">The sequence shown here is derived from an EMBL/GenBank/DDBJ whole genome shotgun (WGS) entry which is preliminary data.</text>
</comment>
<dbReference type="Proteomes" id="UP000196258">
    <property type="component" value="Unassembled WGS sequence"/>
</dbReference>
<accession>A0A1Y4QLC1</accession>
<dbReference type="InterPro" id="IPR050090">
    <property type="entry name" value="Tyrosine_recombinase_XerCD"/>
</dbReference>
<dbReference type="GO" id="GO:0006310">
    <property type="term" value="P:DNA recombination"/>
    <property type="evidence" value="ECO:0007669"/>
    <property type="project" value="UniProtKB-KW"/>
</dbReference>
<dbReference type="RefSeq" id="WP_087256386.1">
    <property type="nucleotide sequence ID" value="NZ_NFLB01000007.1"/>
</dbReference>
<name>A0A1Y4QLC1_9FIRM</name>
<dbReference type="InterPro" id="IPR011010">
    <property type="entry name" value="DNA_brk_join_enz"/>
</dbReference>
<dbReference type="InterPro" id="IPR010998">
    <property type="entry name" value="Integrase_recombinase_N"/>
</dbReference>
<dbReference type="Pfam" id="PF00589">
    <property type="entry name" value="Phage_integrase"/>
    <property type="match status" value="1"/>
</dbReference>
<proteinExistence type="inferred from homology"/>